<dbReference type="Proteomes" id="UP001652660">
    <property type="component" value="Chromosome 2e"/>
</dbReference>
<dbReference type="RefSeq" id="XP_071933460.1">
    <property type="nucleotide sequence ID" value="XM_072077359.1"/>
</dbReference>
<dbReference type="PANTHER" id="PTHR31317:SF21">
    <property type="entry name" value="FORMIN-LIKE PROTEIN 18"/>
    <property type="match status" value="1"/>
</dbReference>
<sequence>MNPRPFVQIVIGNLAVRLPPPSSWSKSTTTTTLCYCKIKLKGFPMQYSTVPWLSQESGTDAIESRIHAGFNFKKLEFEKLVEKLAARGKTCGLKIEIYTGKGRNTSATYGWKLGGKFLGNILVQLDLKATEHSNKGCVIQDGWISTVSGGRGKVVELHINVRAES</sequence>
<dbReference type="Pfam" id="PF06219">
    <property type="entry name" value="DUF1005"/>
    <property type="match status" value="1"/>
</dbReference>
<dbReference type="InterPro" id="IPR010410">
    <property type="entry name" value="DUF1005"/>
</dbReference>
<keyword evidence="1" id="KW-1185">Reference proteome</keyword>
<dbReference type="PANTHER" id="PTHR31317">
    <property type="entry name" value="OS08G0163500 PROTEIN"/>
    <property type="match status" value="1"/>
</dbReference>
<dbReference type="GeneID" id="140036096"/>
<accession>A0ABM4WNV1</accession>
<evidence type="ECO:0000313" key="2">
    <source>
        <dbReference type="RefSeq" id="XP_071933460.1"/>
    </source>
</evidence>
<organism evidence="1 2">
    <name type="scientific">Coffea arabica</name>
    <name type="common">Arabian coffee</name>
    <dbReference type="NCBI Taxonomy" id="13443"/>
    <lineage>
        <taxon>Eukaryota</taxon>
        <taxon>Viridiplantae</taxon>
        <taxon>Streptophyta</taxon>
        <taxon>Embryophyta</taxon>
        <taxon>Tracheophyta</taxon>
        <taxon>Spermatophyta</taxon>
        <taxon>Magnoliopsida</taxon>
        <taxon>eudicotyledons</taxon>
        <taxon>Gunneridae</taxon>
        <taxon>Pentapetalae</taxon>
        <taxon>asterids</taxon>
        <taxon>lamiids</taxon>
        <taxon>Gentianales</taxon>
        <taxon>Rubiaceae</taxon>
        <taxon>Ixoroideae</taxon>
        <taxon>Gardenieae complex</taxon>
        <taxon>Bertiereae - Coffeeae clade</taxon>
        <taxon>Coffeeae</taxon>
        <taxon>Coffea</taxon>
    </lineage>
</organism>
<protein>
    <submittedName>
        <fullName evidence="2">Uncharacterized protein</fullName>
    </submittedName>
</protein>
<evidence type="ECO:0000313" key="1">
    <source>
        <dbReference type="Proteomes" id="UP001652660"/>
    </source>
</evidence>
<proteinExistence type="predicted"/>
<name>A0ABM4WNV1_COFAR</name>
<gene>
    <name evidence="2" type="primary">LOC140036096</name>
</gene>
<reference evidence="2" key="1">
    <citation type="submission" date="2025-08" db="UniProtKB">
        <authorList>
            <consortium name="RefSeq"/>
        </authorList>
    </citation>
    <scope>IDENTIFICATION</scope>
    <source>
        <tissue evidence="2">Leaves</tissue>
    </source>
</reference>